<name>D5P7H3_9MYCO</name>
<dbReference type="eggNOG" id="COG0243">
    <property type="taxonomic scope" value="Bacteria"/>
</dbReference>
<dbReference type="AlphaFoldDB" id="D5P7H3"/>
<dbReference type="NCBIfam" id="TIGR03083">
    <property type="entry name" value="maleylpyruvate isomerase family mycothiol-dependent enzyme"/>
    <property type="match status" value="1"/>
</dbReference>
<dbReference type="InterPro" id="IPR017517">
    <property type="entry name" value="Maleyloyr_isom"/>
</dbReference>
<dbReference type="RefSeq" id="WP_007170984.1">
    <property type="nucleotide sequence ID" value="NZ_GG770557.1"/>
</dbReference>
<accession>D5P7H3</accession>
<gene>
    <name evidence="1" type="ORF">HMPREF0591_2117</name>
</gene>
<proteinExistence type="predicted"/>
<dbReference type="SUPFAM" id="SSF109854">
    <property type="entry name" value="DinB/YfiT-like putative metalloenzymes"/>
    <property type="match status" value="1"/>
</dbReference>
<evidence type="ECO:0000313" key="1">
    <source>
        <dbReference type="EMBL" id="EFG77988.1"/>
    </source>
</evidence>
<evidence type="ECO:0000313" key="2">
    <source>
        <dbReference type="Proteomes" id="UP000003653"/>
    </source>
</evidence>
<comment type="caution">
    <text evidence="1">The sequence shown here is derived from an EMBL/GenBank/DDBJ whole genome shotgun (WGS) entry which is preliminary data.</text>
</comment>
<reference evidence="1 2" key="1">
    <citation type="submission" date="2010-04" db="EMBL/GenBank/DDBJ databases">
        <authorList>
            <person name="Muzny D."/>
            <person name="Qin X."/>
            <person name="Deng J."/>
            <person name="Jiang H."/>
            <person name="Liu Y."/>
            <person name="Qu J."/>
            <person name="Song X.-Z."/>
            <person name="Zhang L."/>
            <person name="Thornton R."/>
            <person name="Coyle M."/>
            <person name="Francisco L."/>
            <person name="Jackson L."/>
            <person name="Javaid M."/>
            <person name="Korchina V."/>
            <person name="Kovar C."/>
            <person name="Mata R."/>
            <person name="Mathew T."/>
            <person name="Ngo R."/>
            <person name="Nguyen L."/>
            <person name="Nguyen N."/>
            <person name="Okwuonu G."/>
            <person name="Ongeri F."/>
            <person name="Pham C."/>
            <person name="Simmons D."/>
            <person name="Wilczek-Boney K."/>
            <person name="Hale W."/>
            <person name="Jakkamsetti A."/>
            <person name="Pham P."/>
            <person name="Ruth R."/>
            <person name="San Lucas F."/>
            <person name="Warren J."/>
            <person name="Zhang J."/>
            <person name="Zhao Z."/>
            <person name="Zhou C."/>
            <person name="Zhu D."/>
            <person name="Lee S."/>
            <person name="Bess C."/>
            <person name="Blankenburg K."/>
            <person name="Forbes L."/>
            <person name="Fu Q."/>
            <person name="Gubbala S."/>
            <person name="Hirani K."/>
            <person name="Jayaseelan J.C."/>
            <person name="Lara F."/>
            <person name="Munidasa M."/>
            <person name="Palculict T."/>
            <person name="Patil S."/>
            <person name="Pu L.-L."/>
            <person name="Saada N."/>
            <person name="Tang L."/>
            <person name="Weissenberger G."/>
            <person name="Zhu Y."/>
            <person name="Hemphill L."/>
            <person name="Shang Y."/>
            <person name="Youmans B."/>
            <person name="Ayvaz T."/>
            <person name="Ross M."/>
            <person name="Santibanez J."/>
            <person name="Aqrawi P."/>
            <person name="Gross S."/>
            <person name="Joshi V."/>
            <person name="Fowler G."/>
            <person name="Nazareth L."/>
            <person name="Reid J."/>
            <person name="Worley K."/>
            <person name="Petrosino J."/>
            <person name="Highlander S."/>
            <person name="Gibbs R."/>
        </authorList>
    </citation>
    <scope>NUCLEOTIDE SEQUENCE [LARGE SCALE GENOMIC DNA]</scope>
    <source>
        <strain evidence="1 2">ATCC BAA-614</strain>
    </source>
</reference>
<keyword evidence="2" id="KW-1185">Reference proteome</keyword>
<dbReference type="EMBL" id="ADNV01000199">
    <property type="protein sequence ID" value="EFG77988.1"/>
    <property type="molecule type" value="Genomic_DNA"/>
</dbReference>
<protein>
    <submittedName>
        <fullName evidence="1">Putative TIGR03085 family protein</fullName>
    </submittedName>
</protein>
<dbReference type="HOGENOM" id="CLU_2233560_0_0_11"/>
<sequence length="105" mass="11646">MSRPPLDTRERLALCGLFDELGPSAPTLLGGWTTHDLAAHLVSRERDPLAGPCIVLPGSFRRFAERRRVELARGNDFARLVVRIRSGPPAGLFRIGWVRGTHFGM</sequence>
<dbReference type="InterPro" id="IPR034660">
    <property type="entry name" value="DinB/YfiT-like"/>
</dbReference>
<dbReference type="Proteomes" id="UP000003653">
    <property type="component" value="Unassembled WGS sequence"/>
</dbReference>
<organism evidence="1 2">
    <name type="scientific">Mycobacterium parascrofulaceum ATCC BAA-614</name>
    <dbReference type="NCBI Taxonomy" id="525368"/>
    <lineage>
        <taxon>Bacteria</taxon>
        <taxon>Bacillati</taxon>
        <taxon>Actinomycetota</taxon>
        <taxon>Actinomycetes</taxon>
        <taxon>Mycobacteriales</taxon>
        <taxon>Mycobacteriaceae</taxon>
        <taxon>Mycobacterium</taxon>
        <taxon>Mycobacterium simiae complex</taxon>
    </lineage>
</organism>